<dbReference type="PROSITE" id="PS51257">
    <property type="entry name" value="PROKAR_LIPOPROTEIN"/>
    <property type="match status" value="1"/>
</dbReference>
<feature type="domain" description="Mce/MlaD" evidence="1">
    <location>
        <begin position="44"/>
        <end position="117"/>
    </location>
</feature>
<dbReference type="AlphaFoldDB" id="A0A7I7T849"/>
<evidence type="ECO:0000313" key="3">
    <source>
        <dbReference type="Proteomes" id="UP000467148"/>
    </source>
</evidence>
<dbReference type="GO" id="GO:0005576">
    <property type="term" value="C:extracellular region"/>
    <property type="evidence" value="ECO:0007669"/>
    <property type="project" value="TreeGrafter"/>
</dbReference>
<dbReference type="PANTHER" id="PTHR33371">
    <property type="entry name" value="INTERMEMBRANE PHOSPHOLIPID TRANSPORT SYSTEM BINDING PROTEIN MLAD-RELATED"/>
    <property type="match status" value="1"/>
</dbReference>
<dbReference type="EMBL" id="AP022596">
    <property type="protein sequence ID" value="BBY64973.1"/>
    <property type="molecule type" value="Genomic_DNA"/>
</dbReference>
<gene>
    <name evidence="2" type="ORF">MHEL_32160</name>
</gene>
<reference evidence="2 3" key="1">
    <citation type="journal article" date="2019" name="Emerg. Microbes Infect.">
        <title>Comprehensive subspecies identification of 175 nontuberculous mycobacteria species based on 7547 genomic profiles.</title>
        <authorList>
            <person name="Matsumoto Y."/>
            <person name="Kinjo T."/>
            <person name="Motooka D."/>
            <person name="Nabeya D."/>
            <person name="Jung N."/>
            <person name="Uechi K."/>
            <person name="Horii T."/>
            <person name="Iida T."/>
            <person name="Fujita J."/>
            <person name="Nakamura S."/>
        </authorList>
    </citation>
    <scope>NUCLEOTIDE SEQUENCE [LARGE SCALE GENOMIC DNA]</scope>
    <source>
        <strain evidence="2 3">JCM 30396</strain>
    </source>
</reference>
<evidence type="ECO:0000259" key="1">
    <source>
        <dbReference type="Pfam" id="PF02470"/>
    </source>
</evidence>
<organism evidence="2 3">
    <name type="scientific">Mycolicibacterium helvum</name>
    <dbReference type="NCBI Taxonomy" id="1534349"/>
    <lineage>
        <taxon>Bacteria</taxon>
        <taxon>Bacillati</taxon>
        <taxon>Actinomycetota</taxon>
        <taxon>Actinomycetes</taxon>
        <taxon>Mycobacteriales</taxon>
        <taxon>Mycobacteriaceae</taxon>
        <taxon>Mycolicibacterium</taxon>
    </lineage>
</organism>
<dbReference type="NCBIfam" id="TIGR00996">
    <property type="entry name" value="Mtu_fam_mce"/>
    <property type="match status" value="1"/>
</dbReference>
<dbReference type="InterPro" id="IPR003399">
    <property type="entry name" value="Mce/MlaD"/>
</dbReference>
<evidence type="ECO:0000313" key="2">
    <source>
        <dbReference type="EMBL" id="BBY64973.1"/>
    </source>
</evidence>
<dbReference type="Proteomes" id="UP000467148">
    <property type="component" value="Chromosome"/>
</dbReference>
<name>A0A7I7T849_9MYCO</name>
<dbReference type="KEGG" id="mhev:MHEL_32160"/>
<dbReference type="InterPro" id="IPR052336">
    <property type="entry name" value="MlaD_Phospholipid_Transporter"/>
</dbReference>
<dbReference type="InterPro" id="IPR005693">
    <property type="entry name" value="Mce"/>
</dbReference>
<sequence>MSWRRRALALGTIVGLWLTTGCSWHGLNSLALPGVAGRGDGSFHIQAQLPDVANLEPNSRVRVADVTVGSIARIERQGWHALVTIRLDGDVDLPENTSVKVAQTSLLGSLHIELAPPQGEPPRGRLHDGSVIPLSQGGAYPTTEQTLAAASMLLNGGGLAQAGEITEALSTAFNGREADLRGFVDQVEVFTRRLDGQTNEILAATDSINRLTGRFAARQAVLDRALELFPQALAILRDDRDQLVEALDQFGHLNALVAGSVNSIDDALIREYRDLWPVLEQIANAGPAVTESLSLLSTFPWTKEGVRNWIRGDFGNLTAIFDLTLSRLDTSLLTGTRFEGALTRLEMQWGRTVGVLPSPATGGNPLLIPYQADQGP</sequence>
<proteinExistence type="predicted"/>
<dbReference type="PANTHER" id="PTHR33371:SF15">
    <property type="entry name" value="LIPOPROTEIN LPRN"/>
    <property type="match status" value="1"/>
</dbReference>
<keyword evidence="3" id="KW-1185">Reference proteome</keyword>
<dbReference type="RefSeq" id="WP_163749094.1">
    <property type="nucleotide sequence ID" value="NZ_AP022596.1"/>
</dbReference>
<dbReference type="Pfam" id="PF02470">
    <property type="entry name" value="MlaD"/>
    <property type="match status" value="1"/>
</dbReference>
<accession>A0A7I7T849</accession>
<protein>
    <submittedName>
        <fullName evidence="2">Mammalian cell entry protein</fullName>
    </submittedName>
</protein>